<organism evidence="3 4">
    <name type="scientific">Jeotgalibaca porci</name>
    <dbReference type="NCBI Taxonomy" id="1868793"/>
    <lineage>
        <taxon>Bacteria</taxon>
        <taxon>Bacillati</taxon>
        <taxon>Bacillota</taxon>
        <taxon>Bacilli</taxon>
        <taxon>Lactobacillales</taxon>
        <taxon>Carnobacteriaceae</taxon>
        <taxon>Jeotgalibaca</taxon>
    </lineage>
</organism>
<dbReference type="InterPro" id="IPR001296">
    <property type="entry name" value="Glyco_trans_1"/>
</dbReference>
<feature type="domain" description="Glycosyl transferase family 1" evidence="1">
    <location>
        <begin position="186"/>
        <end position="304"/>
    </location>
</feature>
<reference evidence="3 4" key="1">
    <citation type="journal article" date="2017" name="Int. J. Syst. Evol. Microbiol.">
        <title>Jeotgalibaca porci sp. nov. and Jeotgalibaca arthritidis sp. nov., isolated from pigs, and emended description of the genus Jeotgalibaca.</title>
        <authorList>
            <person name="Zamora L."/>
            <person name="Perez-Sancho M."/>
            <person name="Dominguez L."/>
            <person name="Fernandez-Garayzabal J.F."/>
            <person name="Vela A.I."/>
        </authorList>
    </citation>
    <scope>NUCLEOTIDE SEQUENCE [LARGE SCALE GENOMIC DNA]</scope>
    <source>
        <strain evidence="3 4">CCUG 69148</strain>
    </source>
</reference>
<gene>
    <name evidence="3" type="ORF">G7058_03560</name>
</gene>
<sequence length="361" mass="41559">MKILHYIPGFNTGGIESVFLNWYKNLENSDITFELLVRNYNPDSPMLKEYLNMGGILHTLDTPALNPKTMFAFRKKVSLFFKTHRDYDFVHMHVADDPFILNSARKNGIKEIGVHAHTTGYNESYKQQGLKKMIRDHNVNKANHYFSCSHEAAEWMFPQYLNRVQIIHNGIDTVEYEFDLEKRNQYRDILKIGNALVLVHVGRFSEVKNHIFLLEVFEELKKNIPNVKLLLVGDGDLLPEIASKFNDENIHYLGARLDVPEILQAADIFLLPSKFEGLGMSAIESQGAGLPTLVSNRVPLEVKVTDLVEFISIDNGVEPWVNQIMECQNSLVRESTTHELLTAHYDIKQTTRDLCQYYKDI</sequence>
<dbReference type="AlphaFoldDB" id="A0A6G7WG51"/>
<dbReference type="GeneID" id="94552342"/>
<dbReference type="EMBL" id="CP049889">
    <property type="protein sequence ID" value="QIK51212.1"/>
    <property type="molecule type" value="Genomic_DNA"/>
</dbReference>
<dbReference type="GO" id="GO:0016757">
    <property type="term" value="F:glycosyltransferase activity"/>
    <property type="evidence" value="ECO:0007669"/>
    <property type="project" value="InterPro"/>
</dbReference>
<dbReference type="RefSeq" id="WP_166062263.1">
    <property type="nucleotide sequence ID" value="NZ_CP049889.1"/>
</dbReference>
<dbReference type="PANTHER" id="PTHR45947">
    <property type="entry name" value="SULFOQUINOVOSYL TRANSFERASE SQD2"/>
    <property type="match status" value="1"/>
</dbReference>
<dbReference type="Gene3D" id="3.40.50.2000">
    <property type="entry name" value="Glycogen Phosphorylase B"/>
    <property type="match status" value="2"/>
</dbReference>
<dbReference type="PANTHER" id="PTHR45947:SF3">
    <property type="entry name" value="SULFOQUINOVOSYL TRANSFERASE SQD2"/>
    <property type="match status" value="1"/>
</dbReference>
<keyword evidence="3" id="KW-0808">Transferase</keyword>
<evidence type="ECO:0000313" key="4">
    <source>
        <dbReference type="Proteomes" id="UP000501830"/>
    </source>
</evidence>
<evidence type="ECO:0000313" key="3">
    <source>
        <dbReference type="EMBL" id="QIK51212.1"/>
    </source>
</evidence>
<dbReference type="InterPro" id="IPR028098">
    <property type="entry name" value="Glyco_trans_4-like_N"/>
</dbReference>
<keyword evidence="4" id="KW-1185">Reference proteome</keyword>
<dbReference type="Pfam" id="PF13439">
    <property type="entry name" value="Glyco_transf_4"/>
    <property type="match status" value="1"/>
</dbReference>
<name>A0A6G7WG51_9LACT</name>
<dbReference type="SUPFAM" id="SSF53756">
    <property type="entry name" value="UDP-Glycosyltransferase/glycogen phosphorylase"/>
    <property type="match status" value="1"/>
</dbReference>
<accession>A0A6G7WG51</accession>
<proteinExistence type="predicted"/>
<feature type="domain" description="Glycosyltransferase subfamily 4-like N-terminal" evidence="2">
    <location>
        <begin position="13"/>
        <end position="173"/>
    </location>
</feature>
<evidence type="ECO:0000259" key="1">
    <source>
        <dbReference type="Pfam" id="PF00534"/>
    </source>
</evidence>
<dbReference type="Proteomes" id="UP000501830">
    <property type="component" value="Chromosome"/>
</dbReference>
<protein>
    <submittedName>
        <fullName evidence="3">Glycosyltransferase family 1 protein</fullName>
    </submittedName>
</protein>
<dbReference type="InterPro" id="IPR050194">
    <property type="entry name" value="Glycosyltransferase_grp1"/>
</dbReference>
<evidence type="ECO:0000259" key="2">
    <source>
        <dbReference type="Pfam" id="PF13439"/>
    </source>
</evidence>
<dbReference type="Pfam" id="PF00534">
    <property type="entry name" value="Glycos_transf_1"/>
    <property type="match status" value="1"/>
</dbReference>
<dbReference type="KEGG" id="jpo:G7058_03560"/>